<dbReference type="AlphaFoldDB" id="A0A1J5QC32"/>
<sequence>MCNLPNITPYLGLAPQLGRHVYIDPSARIVGDVVLGDDASVWPGSVVRGDVNSIRIGAGTNVQDLSVLHVSHRSSRDPEGSPLVRFPLFFVFQAA</sequence>
<dbReference type="InterPro" id="IPR050484">
    <property type="entry name" value="Transf_Hexapept/Carb_Anhydrase"/>
</dbReference>
<organism evidence="1">
    <name type="scientific">mine drainage metagenome</name>
    <dbReference type="NCBI Taxonomy" id="410659"/>
    <lineage>
        <taxon>unclassified sequences</taxon>
        <taxon>metagenomes</taxon>
        <taxon>ecological metagenomes</taxon>
    </lineage>
</organism>
<reference evidence="1" key="1">
    <citation type="submission" date="2016-10" db="EMBL/GenBank/DDBJ databases">
        <title>Sequence of Gallionella enrichment culture.</title>
        <authorList>
            <person name="Poehlein A."/>
            <person name="Muehling M."/>
            <person name="Daniel R."/>
        </authorList>
    </citation>
    <scope>NUCLEOTIDE SEQUENCE</scope>
</reference>
<accession>A0A1J5QC32</accession>
<dbReference type="SUPFAM" id="SSF51161">
    <property type="entry name" value="Trimeric LpxA-like enzymes"/>
    <property type="match status" value="1"/>
</dbReference>
<evidence type="ECO:0000313" key="1">
    <source>
        <dbReference type="EMBL" id="OIQ81177.1"/>
    </source>
</evidence>
<dbReference type="InterPro" id="IPR001451">
    <property type="entry name" value="Hexapep"/>
</dbReference>
<dbReference type="EMBL" id="MLJW01000958">
    <property type="protein sequence ID" value="OIQ81177.1"/>
    <property type="molecule type" value="Genomic_DNA"/>
</dbReference>
<proteinExistence type="predicted"/>
<gene>
    <name evidence="1" type="primary">caiE_8</name>
    <name evidence="1" type="ORF">GALL_370470</name>
</gene>
<name>A0A1J5QC32_9ZZZZ</name>
<dbReference type="Pfam" id="PF00132">
    <property type="entry name" value="Hexapep"/>
    <property type="match status" value="1"/>
</dbReference>
<dbReference type="PANTHER" id="PTHR13061">
    <property type="entry name" value="DYNACTIN SUBUNIT P25"/>
    <property type="match status" value="1"/>
</dbReference>
<protein>
    <submittedName>
        <fullName evidence="1">Carnitine operon protein CaiE</fullName>
    </submittedName>
</protein>
<dbReference type="PANTHER" id="PTHR13061:SF56">
    <property type="entry name" value="PROTEIN YRDA"/>
    <property type="match status" value="1"/>
</dbReference>
<dbReference type="InterPro" id="IPR011004">
    <property type="entry name" value="Trimer_LpxA-like_sf"/>
</dbReference>
<dbReference type="Gene3D" id="2.160.10.10">
    <property type="entry name" value="Hexapeptide repeat proteins"/>
    <property type="match status" value="1"/>
</dbReference>
<comment type="caution">
    <text evidence="1">The sequence shown here is derived from an EMBL/GenBank/DDBJ whole genome shotgun (WGS) entry which is preliminary data.</text>
</comment>